<dbReference type="EMBL" id="AHAM01000164">
    <property type="protein sequence ID" value="EHK55476.1"/>
    <property type="molecule type" value="Genomic_DNA"/>
</dbReference>
<evidence type="ECO:0000313" key="1">
    <source>
        <dbReference type="EMBL" id="EHK55476.1"/>
    </source>
</evidence>
<dbReference type="RefSeq" id="WP_008837558.1">
    <property type="nucleotide sequence ID" value="NZ_AHAM01000164.1"/>
</dbReference>
<sequence>MTRKTRPEIEFSPECQAALDRLVALAHQLAAMLTGDSLSPETGVTDTPPSQALAIGMICFLMRADPEDIHAALFAEKSLGELPFRPFPAGHTRQAPLADMC</sequence>
<protein>
    <submittedName>
        <fullName evidence="1">Uncharacterized protein</fullName>
    </submittedName>
</protein>
<dbReference type="Proteomes" id="UP000003250">
    <property type="component" value="Unassembled WGS sequence"/>
</dbReference>
<keyword evidence="2" id="KW-1185">Reference proteome</keyword>
<dbReference type="PATRIC" id="fig|1107882.3.peg.3851"/>
<dbReference type="AlphaFoldDB" id="H0HUU8"/>
<dbReference type="OrthoDB" id="9952063at2"/>
<gene>
    <name evidence="1" type="ORF">MAXJ12_19747</name>
</gene>
<accession>H0HUU8</accession>
<organism evidence="1 2">
    <name type="scientific">Mesorhizobium alhagi CCNWXJ12-2</name>
    <dbReference type="NCBI Taxonomy" id="1107882"/>
    <lineage>
        <taxon>Bacteria</taxon>
        <taxon>Pseudomonadati</taxon>
        <taxon>Pseudomonadota</taxon>
        <taxon>Alphaproteobacteria</taxon>
        <taxon>Hyphomicrobiales</taxon>
        <taxon>Phyllobacteriaceae</taxon>
        <taxon>Allomesorhizobium</taxon>
    </lineage>
</organism>
<proteinExistence type="predicted"/>
<evidence type="ECO:0000313" key="2">
    <source>
        <dbReference type="Proteomes" id="UP000003250"/>
    </source>
</evidence>
<name>H0HUU8_9HYPH</name>
<reference evidence="1 2" key="1">
    <citation type="journal article" date="2012" name="J. Bacteriol.">
        <title>Draft Genome Sequence of Mesorhizobium alhagi CCNWXJ12-2T, a Novel Salt-Resistant Species Isolated from the Desert of Northwestern China.</title>
        <authorList>
            <person name="Zhou M."/>
            <person name="Chen W."/>
            <person name="Chen H."/>
            <person name="Wei G."/>
        </authorList>
    </citation>
    <scope>NUCLEOTIDE SEQUENCE [LARGE SCALE GENOMIC DNA]</scope>
    <source>
        <strain evidence="1 2">CCNWXJ12-2</strain>
    </source>
</reference>